<dbReference type="SMART" id="SM00460">
    <property type="entry name" value="TGc"/>
    <property type="match status" value="1"/>
</dbReference>
<dbReference type="InterPro" id="IPR002931">
    <property type="entry name" value="Transglutaminase-like"/>
</dbReference>
<dbReference type="PANTHER" id="PTHR33490:SF3">
    <property type="entry name" value="CONSERVED INTEGRAL MEMBRANE PROTEIN"/>
    <property type="match status" value="1"/>
</dbReference>
<evidence type="ECO:0000259" key="1">
    <source>
        <dbReference type="SMART" id="SM00460"/>
    </source>
</evidence>
<dbReference type="EMBL" id="CP017269">
    <property type="protein sequence ID" value="AOT70188.1"/>
    <property type="molecule type" value="Genomic_DNA"/>
</dbReference>
<dbReference type="InterPro" id="IPR038765">
    <property type="entry name" value="Papain-like_cys_pep_sf"/>
</dbReference>
<evidence type="ECO:0000313" key="3">
    <source>
        <dbReference type="Proteomes" id="UP000095743"/>
    </source>
</evidence>
<dbReference type="Gene3D" id="3.10.620.30">
    <property type="match status" value="1"/>
</dbReference>
<dbReference type="Pfam" id="PF01841">
    <property type="entry name" value="Transglut_core"/>
    <property type="match status" value="1"/>
</dbReference>
<dbReference type="Proteomes" id="UP000095743">
    <property type="component" value="Chromosome"/>
</dbReference>
<dbReference type="OrthoDB" id="9788327at2"/>
<dbReference type="KEGG" id="gfe:Gferi_11635"/>
<organism evidence="2 3">
    <name type="scientific">Geosporobacter ferrireducens</name>
    <dbReference type="NCBI Taxonomy" id="1424294"/>
    <lineage>
        <taxon>Bacteria</taxon>
        <taxon>Bacillati</taxon>
        <taxon>Bacillota</taxon>
        <taxon>Clostridia</taxon>
        <taxon>Peptostreptococcales</taxon>
        <taxon>Thermotaleaceae</taxon>
        <taxon>Geosporobacter</taxon>
    </lineage>
</organism>
<dbReference type="PANTHER" id="PTHR33490">
    <property type="entry name" value="BLR5614 PROTEIN-RELATED"/>
    <property type="match status" value="1"/>
</dbReference>
<dbReference type="SUPFAM" id="SSF54001">
    <property type="entry name" value="Cysteine proteinases"/>
    <property type="match status" value="1"/>
</dbReference>
<feature type="domain" description="Transglutaminase-like" evidence="1">
    <location>
        <begin position="195"/>
        <end position="257"/>
    </location>
</feature>
<name>A0A1D8GH24_9FIRM</name>
<accession>A0A1D8GH24</accession>
<gene>
    <name evidence="2" type="ORF">Gferi_11635</name>
</gene>
<dbReference type="AlphaFoldDB" id="A0A1D8GH24"/>
<reference evidence="2 3" key="1">
    <citation type="submission" date="2016-09" db="EMBL/GenBank/DDBJ databases">
        <title>Genomic analysis reveals versatility of anaerobic energy metabolism of Geosporobacter ferrireducens IRF9 of phylum Firmicutes.</title>
        <authorList>
            <person name="Kim S.-J."/>
        </authorList>
    </citation>
    <scope>NUCLEOTIDE SEQUENCE [LARGE SCALE GENOMIC DNA]</scope>
    <source>
        <strain evidence="2 3">IRF9</strain>
    </source>
</reference>
<proteinExistence type="predicted"/>
<sequence length="281" mass="32029">MGPVSFKKLLLVFLTGILFMSQSITVKAEAAYLKSKDVTLMNIGTQKVEGKIHLKGDSKQKQIKVLLIKDEEKKWYELPLKEGKFDEEIWLTMGKGKYTAAIMIHEEGRKYSYGPKITVENVGEVNPFLVPVKHVESNDEKIIQLAEKLIEDKTTDREKAKAIYDWVTGNITYDYEKFGKHQEGDYDNTYGALHTLETKKGVCYDYAALTASLGRAVGLQTKVVKGQVSSELYKGYHAWNEIYLADENQWIFLDSTFGVGGKKEYFDKKQSELSHSKQEEL</sequence>
<protein>
    <recommendedName>
        <fullName evidence="1">Transglutaminase-like domain-containing protein</fullName>
    </recommendedName>
</protein>
<dbReference type="RefSeq" id="WP_069976656.1">
    <property type="nucleotide sequence ID" value="NZ_CP017269.1"/>
</dbReference>
<evidence type="ECO:0000313" key="2">
    <source>
        <dbReference type="EMBL" id="AOT70188.1"/>
    </source>
</evidence>
<keyword evidence="3" id="KW-1185">Reference proteome</keyword>